<accession>A0A1D6GEM8</accession>
<organism evidence="1">
    <name type="scientific">Zea mays</name>
    <name type="common">Maize</name>
    <dbReference type="NCBI Taxonomy" id="4577"/>
    <lineage>
        <taxon>Eukaryota</taxon>
        <taxon>Viridiplantae</taxon>
        <taxon>Streptophyta</taxon>
        <taxon>Embryophyta</taxon>
        <taxon>Tracheophyta</taxon>
        <taxon>Spermatophyta</taxon>
        <taxon>Magnoliopsida</taxon>
        <taxon>Liliopsida</taxon>
        <taxon>Poales</taxon>
        <taxon>Poaceae</taxon>
        <taxon>PACMAD clade</taxon>
        <taxon>Panicoideae</taxon>
        <taxon>Andropogonodae</taxon>
        <taxon>Andropogoneae</taxon>
        <taxon>Tripsacinae</taxon>
        <taxon>Zea</taxon>
    </lineage>
</organism>
<protein>
    <submittedName>
        <fullName evidence="1">Pentatricopeptide repeat-containing protein mitochondrial</fullName>
    </submittedName>
</protein>
<gene>
    <name evidence="1" type="ORF">ZEAMMB73_Zm00001d012979</name>
</gene>
<proteinExistence type="predicted"/>
<evidence type="ECO:0000313" key="1">
    <source>
        <dbReference type="EMBL" id="AQK62032.1"/>
    </source>
</evidence>
<sequence>MQRSVSYSGLFADRLLNDGFSTNIIMVCSSVTSLELFRWCDLNHVFELLFFLCLSMLRHSPSARWQSLHLIRRRKL</sequence>
<name>A0A1D6GEM8_MAIZE</name>
<reference evidence="1" key="1">
    <citation type="submission" date="2015-12" db="EMBL/GenBank/DDBJ databases">
        <title>Update maize B73 reference genome by single molecule sequencing technologies.</title>
        <authorList>
            <consortium name="Maize Genome Sequencing Project"/>
            <person name="Ware D."/>
        </authorList>
    </citation>
    <scope>NUCLEOTIDE SEQUENCE</scope>
    <source>
        <tissue evidence="1">Seedling</tissue>
    </source>
</reference>
<dbReference type="EMBL" id="CM000781">
    <property type="protein sequence ID" value="AQK62032.1"/>
    <property type="molecule type" value="Genomic_DNA"/>
</dbReference>
<dbReference type="AlphaFoldDB" id="A0A1D6GEM8"/>